<dbReference type="AlphaFoldDB" id="A0A644YBD9"/>
<dbReference type="SUPFAM" id="SSF88713">
    <property type="entry name" value="Glycoside hydrolase/deacetylase"/>
    <property type="match status" value="1"/>
</dbReference>
<dbReference type="GO" id="GO:0005975">
    <property type="term" value="P:carbohydrate metabolic process"/>
    <property type="evidence" value="ECO:0007669"/>
    <property type="project" value="InterPro"/>
</dbReference>
<evidence type="ECO:0000256" key="1">
    <source>
        <dbReference type="ARBA" id="ARBA00004613"/>
    </source>
</evidence>
<gene>
    <name evidence="4" type="ORF">SDC9_72355</name>
</gene>
<dbReference type="InterPro" id="IPR051398">
    <property type="entry name" value="Polysacch_Deacetylase"/>
</dbReference>
<dbReference type="Pfam" id="PF01522">
    <property type="entry name" value="Polysacc_deac_1"/>
    <property type="match status" value="1"/>
</dbReference>
<sequence>MKRLLLLLILSISLHPLAAEVLPEQQSAPMVVERPPVRYWSPTERGSTLVQTLPGLDQPSPVPTRTDPKLLVVLYHNIVFGRTGNIYNRDLYNFEHDLAYLKRNYTITNFTDLVTHKPSTDLAIITFDDGDLSLYGIVYPLFRQYELEATIFLVPNFIGEVGYMSWEQVREMSDYRTEGGKKLFHFESHSLTHRMMGSLSEEEIVQELKESKSRIEEWTHAEVTVLALPFGNGEGDKRIITAAKRLGYTAIRTSRPQAVLFEKLNLWSLPALNVENYSTDVFVQKALDLTRRF</sequence>
<keyword evidence="2" id="KW-0732">Signal</keyword>
<dbReference type="CDD" id="cd10918">
    <property type="entry name" value="CE4_NodB_like_5s_6s"/>
    <property type="match status" value="1"/>
</dbReference>
<evidence type="ECO:0000313" key="4">
    <source>
        <dbReference type="EMBL" id="MPM25855.1"/>
    </source>
</evidence>
<dbReference type="EMBL" id="VSSQ01004593">
    <property type="protein sequence ID" value="MPM25855.1"/>
    <property type="molecule type" value="Genomic_DNA"/>
</dbReference>
<dbReference type="InterPro" id="IPR011330">
    <property type="entry name" value="Glyco_hydro/deAcase_b/a-brl"/>
</dbReference>
<evidence type="ECO:0000259" key="3">
    <source>
        <dbReference type="PROSITE" id="PS51677"/>
    </source>
</evidence>
<dbReference type="GO" id="GO:0016810">
    <property type="term" value="F:hydrolase activity, acting on carbon-nitrogen (but not peptide) bonds"/>
    <property type="evidence" value="ECO:0007669"/>
    <property type="project" value="InterPro"/>
</dbReference>
<comment type="caution">
    <text evidence="4">The sequence shown here is derived from an EMBL/GenBank/DDBJ whole genome shotgun (WGS) entry which is preliminary data.</text>
</comment>
<dbReference type="PANTHER" id="PTHR34216:SF3">
    <property type="entry name" value="POLY-BETA-1,6-N-ACETYL-D-GLUCOSAMINE N-DEACETYLASE"/>
    <property type="match status" value="1"/>
</dbReference>
<dbReference type="PANTHER" id="PTHR34216">
    <property type="match status" value="1"/>
</dbReference>
<comment type="subcellular location">
    <subcellularLocation>
        <location evidence="1">Secreted</location>
    </subcellularLocation>
</comment>
<name>A0A644YBD9_9ZZZZ</name>
<proteinExistence type="predicted"/>
<organism evidence="4">
    <name type="scientific">bioreactor metagenome</name>
    <dbReference type="NCBI Taxonomy" id="1076179"/>
    <lineage>
        <taxon>unclassified sequences</taxon>
        <taxon>metagenomes</taxon>
        <taxon>ecological metagenomes</taxon>
    </lineage>
</organism>
<dbReference type="InterPro" id="IPR002509">
    <property type="entry name" value="NODB_dom"/>
</dbReference>
<dbReference type="GO" id="GO:0005576">
    <property type="term" value="C:extracellular region"/>
    <property type="evidence" value="ECO:0007669"/>
    <property type="project" value="UniProtKB-SubCell"/>
</dbReference>
<feature type="domain" description="NodB homology" evidence="3">
    <location>
        <begin position="121"/>
        <end position="293"/>
    </location>
</feature>
<accession>A0A644YBD9</accession>
<evidence type="ECO:0000256" key="2">
    <source>
        <dbReference type="ARBA" id="ARBA00022729"/>
    </source>
</evidence>
<dbReference type="Gene3D" id="3.20.20.370">
    <property type="entry name" value="Glycoside hydrolase/deacetylase"/>
    <property type="match status" value="1"/>
</dbReference>
<dbReference type="PROSITE" id="PS51677">
    <property type="entry name" value="NODB"/>
    <property type="match status" value="1"/>
</dbReference>
<protein>
    <recommendedName>
        <fullName evidence="3">NodB homology domain-containing protein</fullName>
    </recommendedName>
</protein>
<reference evidence="4" key="1">
    <citation type="submission" date="2019-08" db="EMBL/GenBank/DDBJ databases">
        <authorList>
            <person name="Kucharzyk K."/>
            <person name="Murdoch R.W."/>
            <person name="Higgins S."/>
            <person name="Loffler F."/>
        </authorList>
    </citation>
    <scope>NUCLEOTIDE SEQUENCE</scope>
</reference>